<dbReference type="AlphaFoldDB" id="A0A9X9M038"/>
<evidence type="ECO:0000313" key="2">
    <source>
        <dbReference type="EMBL" id="VCX10075.1"/>
    </source>
</evidence>
<comment type="caution">
    <text evidence="2">The sequence shown here is derived from an EMBL/GenBank/DDBJ whole genome shotgun (WGS) entry which is preliminary data.</text>
</comment>
<organism evidence="2 3">
    <name type="scientific">Gulo gulo</name>
    <name type="common">Wolverine</name>
    <name type="synonym">Gluton</name>
    <dbReference type="NCBI Taxonomy" id="48420"/>
    <lineage>
        <taxon>Eukaryota</taxon>
        <taxon>Metazoa</taxon>
        <taxon>Chordata</taxon>
        <taxon>Craniata</taxon>
        <taxon>Vertebrata</taxon>
        <taxon>Euteleostomi</taxon>
        <taxon>Mammalia</taxon>
        <taxon>Eutheria</taxon>
        <taxon>Laurasiatheria</taxon>
        <taxon>Carnivora</taxon>
        <taxon>Caniformia</taxon>
        <taxon>Musteloidea</taxon>
        <taxon>Mustelidae</taxon>
        <taxon>Guloninae</taxon>
        <taxon>Gulo</taxon>
    </lineage>
</organism>
<feature type="non-terminal residue" evidence="2">
    <location>
        <position position="1"/>
    </location>
</feature>
<evidence type="ECO:0000256" key="1">
    <source>
        <dbReference type="SAM" id="MobiDB-lite"/>
    </source>
</evidence>
<proteinExistence type="predicted"/>
<feature type="compositionally biased region" description="Basic and acidic residues" evidence="1">
    <location>
        <begin position="34"/>
        <end position="54"/>
    </location>
</feature>
<gene>
    <name evidence="2" type="ORF">BN2614_LOCUS1</name>
</gene>
<protein>
    <submittedName>
        <fullName evidence="2">Uncharacterized protein</fullName>
    </submittedName>
</protein>
<dbReference type="Proteomes" id="UP000269945">
    <property type="component" value="Unassembled WGS sequence"/>
</dbReference>
<accession>A0A9X9M038</accession>
<feature type="region of interest" description="Disordered" evidence="1">
    <location>
        <begin position="1"/>
        <end position="84"/>
    </location>
</feature>
<keyword evidence="3" id="KW-1185">Reference proteome</keyword>
<feature type="compositionally biased region" description="Low complexity" evidence="1">
    <location>
        <begin position="17"/>
        <end position="30"/>
    </location>
</feature>
<name>A0A9X9M038_GULGU</name>
<dbReference type="EMBL" id="CYRY02032151">
    <property type="protein sequence ID" value="VCX10075.1"/>
    <property type="molecule type" value="Genomic_DNA"/>
</dbReference>
<sequence length="84" mass="9214">SLPSPPSPWSPLPLPLPLLRQQRPPGLGEELFLEEPRDAETSQWEEARRGDWHGGWEGQSAAPARLPALKGKSPQAEGSTWTPV</sequence>
<evidence type="ECO:0000313" key="3">
    <source>
        <dbReference type="Proteomes" id="UP000269945"/>
    </source>
</evidence>
<feature type="compositionally biased region" description="Pro residues" evidence="1">
    <location>
        <begin position="1"/>
        <end position="16"/>
    </location>
</feature>
<reference evidence="2 3" key="1">
    <citation type="submission" date="2018-10" db="EMBL/GenBank/DDBJ databases">
        <authorList>
            <person name="Ekblom R."/>
            <person name="Jareborg N."/>
        </authorList>
    </citation>
    <scope>NUCLEOTIDE SEQUENCE [LARGE SCALE GENOMIC DNA]</scope>
    <source>
        <tissue evidence="2">Muscle</tissue>
    </source>
</reference>